<accession>A0ABR6ZD33</accession>
<feature type="transmembrane region" description="Helical" evidence="5">
    <location>
        <begin position="35"/>
        <end position="53"/>
    </location>
</feature>
<gene>
    <name evidence="8" type="ORF">H8L47_19045</name>
</gene>
<feature type="transmembrane region" description="Helical" evidence="5">
    <location>
        <begin position="73"/>
        <end position="93"/>
    </location>
</feature>
<evidence type="ECO:0000259" key="6">
    <source>
        <dbReference type="Pfam" id="PF04932"/>
    </source>
</evidence>
<feature type="domain" description="O-antigen ligase-related" evidence="6">
    <location>
        <begin position="212"/>
        <end position="358"/>
    </location>
</feature>
<dbReference type="Proteomes" id="UP000646911">
    <property type="component" value="Unassembled WGS sequence"/>
</dbReference>
<feature type="transmembrane region" description="Helical" evidence="5">
    <location>
        <begin position="374"/>
        <end position="393"/>
    </location>
</feature>
<feature type="transmembrane region" description="Helical" evidence="5">
    <location>
        <begin position="227"/>
        <end position="244"/>
    </location>
</feature>
<feature type="transmembrane region" description="Helical" evidence="5">
    <location>
        <begin position="399"/>
        <end position="418"/>
    </location>
</feature>
<dbReference type="Pfam" id="PF04932">
    <property type="entry name" value="Wzy_C"/>
    <property type="match status" value="1"/>
</dbReference>
<keyword evidence="2 5" id="KW-0812">Transmembrane</keyword>
<keyword evidence="8" id="KW-0436">Ligase</keyword>
<evidence type="ECO:0000256" key="2">
    <source>
        <dbReference type="ARBA" id="ARBA00022692"/>
    </source>
</evidence>
<evidence type="ECO:0000256" key="3">
    <source>
        <dbReference type="ARBA" id="ARBA00022989"/>
    </source>
</evidence>
<evidence type="ECO:0000313" key="9">
    <source>
        <dbReference type="Proteomes" id="UP000646911"/>
    </source>
</evidence>
<dbReference type="InterPro" id="IPR021797">
    <property type="entry name" value="Wzy_C_2"/>
</dbReference>
<feature type="transmembrane region" description="Helical" evidence="5">
    <location>
        <begin position="99"/>
        <end position="121"/>
    </location>
</feature>
<feature type="domain" description="Virulence factor membrane-bound polymerase C-terminal" evidence="7">
    <location>
        <begin position="381"/>
        <end position="549"/>
    </location>
</feature>
<feature type="transmembrane region" description="Helical" evidence="5">
    <location>
        <begin position="430"/>
        <end position="448"/>
    </location>
</feature>
<keyword evidence="9" id="KW-1185">Reference proteome</keyword>
<organism evidence="8 9">
    <name type="scientific">Undibacterium umbellatum</name>
    <dbReference type="NCBI Taxonomy" id="2762300"/>
    <lineage>
        <taxon>Bacteria</taxon>
        <taxon>Pseudomonadati</taxon>
        <taxon>Pseudomonadota</taxon>
        <taxon>Betaproteobacteria</taxon>
        <taxon>Burkholderiales</taxon>
        <taxon>Oxalobacteraceae</taxon>
        <taxon>Undibacterium</taxon>
    </lineage>
</organism>
<dbReference type="InterPro" id="IPR007016">
    <property type="entry name" value="O-antigen_ligase-rel_domated"/>
</dbReference>
<evidence type="ECO:0000256" key="5">
    <source>
        <dbReference type="SAM" id="Phobius"/>
    </source>
</evidence>
<comment type="subcellular location">
    <subcellularLocation>
        <location evidence="1">Membrane</location>
        <topology evidence="1">Multi-pass membrane protein</topology>
    </subcellularLocation>
</comment>
<dbReference type="GO" id="GO:0016874">
    <property type="term" value="F:ligase activity"/>
    <property type="evidence" value="ECO:0007669"/>
    <property type="project" value="UniProtKB-KW"/>
</dbReference>
<feature type="transmembrane region" description="Helical" evidence="5">
    <location>
        <begin position="182"/>
        <end position="199"/>
    </location>
</feature>
<keyword evidence="4 5" id="KW-0472">Membrane</keyword>
<name>A0ABR6ZD33_9BURK</name>
<dbReference type="EMBL" id="JACOFX010000011">
    <property type="protein sequence ID" value="MBC3909666.1"/>
    <property type="molecule type" value="Genomic_DNA"/>
</dbReference>
<proteinExistence type="predicted"/>
<dbReference type="RefSeq" id="WP_186955186.1">
    <property type="nucleotide sequence ID" value="NZ_JACOFX010000011.1"/>
</dbReference>
<evidence type="ECO:0000313" key="8">
    <source>
        <dbReference type="EMBL" id="MBC3909666.1"/>
    </source>
</evidence>
<feature type="transmembrane region" description="Helical" evidence="5">
    <location>
        <begin position="204"/>
        <end position="221"/>
    </location>
</feature>
<dbReference type="PANTHER" id="PTHR37422">
    <property type="entry name" value="TEICHURONIC ACID BIOSYNTHESIS PROTEIN TUAE"/>
    <property type="match status" value="1"/>
</dbReference>
<keyword evidence="3 5" id="KW-1133">Transmembrane helix</keyword>
<feature type="transmembrane region" description="Helical" evidence="5">
    <location>
        <begin position="350"/>
        <end position="367"/>
    </location>
</feature>
<evidence type="ECO:0000256" key="1">
    <source>
        <dbReference type="ARBA" id="ARBA00004141"/>
    </source>
</evidence>
<evidence type="ECO:0000256" key="4">
    <source>
        <dbReference type="ARBA" id="ARBA00023136"/>
    </source>
</evidence>
<evidence type="ECO:0000259" key="7">
    <source>
        <dbReference type="Pfam" id="PF11846"/>
    </source>
</evidence>
<feature type="transmembrane region" description="Helical" evidence="5">
    <location>
        <begin position="133"/>
        <end position="154"/>
    </location>
</feature>
<comment type="caution">
    <text evidence="8">The sequence shown here is derived from an EMBL/GenBank/DDBJ whole genome shotgun (WGS) entry which is preliminary data.</text>
</comment>
<reference evidence="8 9" key="1">
    <citation type="submission" date="2020-08" db="EMBL/GenBank/DDBJ databases">
        <title>Novel species isolated from subtropical streams in China.</title>
        <authorList>
            <person name="Lu H."/>
        </authorList>
    </citation>
    <scope>NUCLEOTIDE SEQUENCE [LARGE SCALE GENOMIC DNA]</scope>
    <source>
        <strain evidence="8 9">NL8W</strain>
    </source>
</reference>
<dbReference type="PANTHER" id="PTHR37422:SF13">
    <property type="entry name" value="LIPOPOLYSACCHARIDE BIOSYNTHESIS PROTEIN PA4999-RELATED"/>
    <property type="match status" value="1"/>
</dbReference>
<feature type="transmembrane region" description="Helical" evidence="5">
    <location>
        <begin position="251"/>
        <end position="271"/>
    </location>
</feature>
<sequence length="582" mass="64421">MASHKEGKLALIIFAVAIFFSYTHPYHIHPHRTFYHDLIACLGLISSMVYFVVSRPAPLPGHSAALHLRLPFLLALPLGIVLVILLQILLGMISPATLAGIPVMYLLLFAVALIFGASLALDTARIERAVSAIALAHVLAAAVSLVFQHVQIMGLDATPVVMYMAKSPHAALRPFANVAQPNQLALLYFFALAGLWYFYRAGKLPPVVCSIIAALLLWGTVLTQSRIGWILVPLFFAYTLGTLGQQGKRKHTAIAVLAALMLLYLALILLLPQISQAIGFDAVSVTEHVGGRSERTGLWQAAWQLAAQHPWLGTGWFGYGVGQVSVASLFASSTYAEHAHNLPLNLATELGWPAAIIIMTGLCWWFYQTCLKPAKSLALQFCSLCFFAVGVHSMVEFPLWYAFVLLPVGVMMGLVHQMRWPDAGTIVKPGVVLAAYVCAFLVMAGIILDYQRVVGGFKALRVVQQGMRTDENFLRKPDFTLFPQFFEYFKLTRIKPREGMSAEEIAYVESWSPRFGFVHILNLQAEVYVLNGQPKKAAHTLLTLQRLHPIPYPEYYDYWKAKGGEDPRYQAVFETMPARDAP</sequence>
<dbReference type="InterPro" id="IPR051533">
    <property type="entry name" value="WaaL-like"/>
</dbReference>
<protein>
    <submittedName>
        <fullName evidence="8">O-antigen ligase C-terminal domain-containing protein</fullName>
    </submittedName>
</protein>
<dbReference type="Pfam" id="PF11846">
    <property type="entry name" value="Wzy_C_2"/>
    <property type="match status" value="1"/>
</dbReference>